<dbReference type="STRING" id="1379870.SD10_25140"/>
<dbReference type="PANTHER" id="PTHR43048:SF3">
    <property type="entry name" value="METHYLMALONYL-COA EPIMERASE, MITOCHONDRIAL"/>
    <property type="match status" value="1"/>
</dbReference>
<dbReference type="NCBIfam" id="TIGR03081">
    <property type="entry name" value="metmalonyl_epim"/>
    <property type="match status" value="1"/>
</dbReference>
<dbReference type="CDD" id="cd07249">
    <property type="entry name" value="MMCE"/>
    <property type="match status" value="1"/>
</dbReference>
<gene>
    <name evidence="4" type="ORF">SD10_25140</name>
</gene>
<evidence type="ECO:0000313" key="5">
    <source>
        <dbReference type="Proteomes" id="UP000033054"/>
    </source>
</evidence>
<dbReference type="GO" id="GO:0046491">
    <property type="term" value="P:L-methylmalonyl-CoA metabolic process"/>
    <property type="evidence" value="ECO:0007669"/>
    <property type="project" value="TreeGrafter"/>
</dbReference>
<feature type="domain" description="VOC" evidence="3">
    <location>
        <begin position="4"/>
        <end position="140"/>
    </location>
</feature>
<name>A0A0E4A1X6_9BACT</name>
<evidence type="ECO:0000313" key="4">
    <source>
        <dbReference type="EMBL" id="AKD58784.1"/>
    </source>
</evidence>
<dbReference type="InterPro" id="IPR017515">
    <property type="entry name" value="MeMalonyl-CoA_epimerase"/>
</dbReference>
<dbReference type="PROSITE" id="PS51819">
    <property type="entry name" value="VOC"/>
    <property type="match status" value="1"/>
</dbReference>
<organism evidence="4 5">
    <name type="scientific">Spirosoma radiotolerans</name>
    <dbReference type="NCBI Taxonomy" id="1379870"/>
    <lineage>
        <taxon>Bacteria</taxon>
        <taxon>Pseudomonadati</taxon>
        <taxon>Bacteroidota</taxon>
        <taxon>Cytophagia</taxon>
        <taxon>Cytophagales</taxon>
        <taxon>Cytophagaceae</taxon>
        <taxon>Spirosoma</taxon>
    </lineage>
</organism>
<proteinExistence type="inferred from homology"/>
<dbReference type="InterPro" id="IPR037523">
    <property type="entry name" value="VOC_core"/>
</dbReference>
<dbReference type="Pfam" id="PF13669">
    <property type="entry name" value="Glyoxalase_4"/>
    <property type="match status" value="1"/>
</dbReference>
<protein>
    <recommendedName>
        <fullName evidence="3">VOC domain-containing protein</fullName>
    </recommendedName>
</protein>
<evidence type="ECO:0000259" key="3">
    <source>
        <dbReference type="PROSITE" id="PS51819"/>
    </source>
</evidence>
<dbReference type="EMBL" id="CP010429">
    <property type="protein sequence ID" value="AKD58784.1"/>
    <property type="molecule type" value="Genomic_DNA"/>
</dbReference>
<dbReference type="HOGENOM" id="CLU_046006_5_2_10"/>
<dbReference type="Proteomes" id="UP000033054">
    <property type="component" value="Chromosome"/>
</dbReference>
<keyword evidence="5" id="KW-1185">Reference proteome</keyword>
<evidence type="ECO:0000256" key="2">
    <source>
        <dbReference type="ARBA" id="ARBA00022723"/>
    </source>
</evidence>
<dbReference type="KEGG" id="srd:SD10_25140"/>
<dbReference type="OrthoDB" id="9788468at2"/>
<reference evidence="4 5" key="1">
    <citation type="journal article" date="2014" name="Curr. Microbiol.">
        <title>Spirosoma radiotolerans sp. nov., a gamma-radiation-resistant bacterium isolated from gamma ray-irradiated soil.</title>
        <authorList>
            <person name="Lee J.J."/>
            <person name="Srinivasan S."/>
            <person name="Lim S."/>
            <person name="Joe M."/>
            <person name="Im S."/>
            <person name="Bae S.I."/>
            <person name="Park K.R."/>
            <person name="Han J.H."/>
            <person name="Park S.H."/>
            <person name="Joo B.M."/>
            <person name="Park S.J."/>
            <person name="Kim M.K."/>
        </authorList>
    </citation>
    <scope>NUCLEOTIDE SEQUENCE [LARGE SCALE GENOMIC DNA]</scope>
    <source>
        <strain evidence="4 5">DG5A</strain>
    </source>
</reference>
<dbReference type="PANTHER" id="PTHR43048">
    <property type="entry name" value="METHYLMALONYL-COA EPIMERASE"/>
    <property type="match status" value="1"/>
</dbReference>
<dbReference type="RefSeq" id="WP_046580142.1">
    <property type="nucleotide sequence ID" value="NZ_CP010429.1"/>
</dbReference>
<dbReference type="PATRIC" id="fig|1379870.5.peg.5441"/>
<dbReference type="Gene3D" id="3.10.180.10">
    <property type="entry name" value="2,3-Dihydroxybiphenyl 1,2-Dioxygenase, domain 1"/>
    <property type="match status" value="1"/>
</dbReference>
<dbReference type="SUPFAM" id="SSF54593">
    <property type="entry name" value="Glyoxalase/Bleomycin resistance protein/Dihydroxybiphenyl dioxygenase"/>
    <property type="match status" value="1"/>
</dbReference>
<comment type="similarity">
    <text evidence="1">Belongs to the methylmalonyl-CoA epimerase family.</text>
</comment>
<dbReference type="AlphaFoldDB" id="A0A0E4A1X6"/>
<evidence type="ECO:0000256" key="1">
    <source>
        <dbReference type="ARBA" id="ARBA00009308"/>
    </source>
</evidence>
<dbReference type="InterPro" id="IPR029068">
    <property type="entry name" value="Glyas_Bleomycin-R_OHBP_Dase"/>
</dbReference>
<dbReference type="GO" id="GO:0004493">
    <property type="term" value="F:methylmalonyl-CoA epimerase activity"/>
    <property type="evidence" value="ECO:0007669"/>
    <property type="project" value="TreeGrafter"/>
</dbReference>
<accession>A0A0E4A1X6</accession>
<dbReference type="GO" id="GO:0046872">
    <property type="term" value="F:metal ion binding"/>
    <property type="evidence" value="ECO:0007669"/>
    <property type="project" value="UniProtKB-KW"/>
</dbReference>
<keyword evidence="2" id="KW-0479">Metal-binding</keyword>
<sequence>MLTNVEHIGIAVRDLAVSNNLFAKLLNVQPYKTETVASEGVVTSFFTVNSGSESPGKSTKIELLEATSPDSPIAKFLEKKGEGIHHIAFEVDDILAEMERLKGEGFTVLNEVPKRGADNKLVCFLHPKGTNGVLIELCQAIKA</sequence>
<dbReference type="InterPro" id="IPR051785">
    <property type="entry name" value="MMCE/EMCE_epimerase"/>
</dbReference>